<reference evidence="2" key="1">
    <citation type="journal article" date="2002" name="Science">
        <title>The genome sequence of the malaria mosquito Anopheles gambiae.</title>
        <authorList>
            <person name="Holt R.A."/>
            <person name="Subramanian G.M."/>
            <person name="Halpern A."/>
            <person name="Sutton G.G."/>
            <person name="Charlab R."/>
            <person name="Nusskern D.R."/>
            <person name="Wincker P."/>
            <person name="Clark A.G."/>
            <person name="Ribeiro J.M."/>
            <person name="Wides R."/>
            <person name="Salzberg S.L."/>
            <person name="Loftus B."/>
            <person name="Yandell M."/>
            <person name="Majoros W.H."/>
            <person name="Rusch D.B."/>
            <person name="Lai Z."/>
            <person name="Kraft C.L."/>
            <person name="Abril J.F."/>
            <person name="Anthouard V."/>
            <person name="Arensburger P."/>
            <person name="Atkinson P.W."/>
            <person name="Baden H."/>
            <person name="de Berardinis V."/>
            <person name="Baldwin D."/>
            <person name="Benes V."/>
            <person name="Biedler J."/>
            <person name="Blass C."/>
            <person name="Bolanos R."/>
            <person name="Boscus D."/>
            <person name="Barnstead M."/>
            <person name="Cai S."/>
            <person name="Center A."/>
            <person name="Chaturverdi K."/>
            <person name="Christophides G.K."/>
            <person name="Chrystal M.A."/>
            <person name="Clamp M."/>
            <person name="Cravchik A."/>
            <person name="Curwen V."/>
            <person name="Dana A."/>
            <person name="Delcher A."/>
            <person name="Dew I."/>
            <person name="Evans C.A."/>
            <person name="Flanigan M."/>
            <person name="Grundschober-Freimoser A."/>
            <person name="Friedli L."/>
            <person name="Gu Z."/>
            <person name="Guan P."/>
            <person name="Guigo R."/>
            <person name="Hillenmeyer M.E."/>
            <person name="Hladun S.L."/>
            <person name="Hogan J.R."/>
            <person name="Hong Y.S."/>
            <person name="Hoover J."/>
            <person name="Jaillon O."/>
            <person name="Ke Z."/>
            <person name="Kodira C."/>
            <person name="Kokoza E."/>
            <person name="Koutsos A."/>
            <person name="Letunic I."/>
            <person name="Levitsky A."/>
            <person name="Liang Y."/>
            <person name="Lin J.J."/>
            <person name="Lobo N.F."/>
            <person name="Lopez J.R."/>
            <person name="Malek J.A."/>
            <person name="McIntosh T.C."/>
            <person name="Meister S."/>
            <person name="Miller J."/>
            <person name="Mobarry C."/>
            <person name="Mongin E."/>
            <person name="Murphy S.D."/>
            <person name="O'Brochta D.A."/>
            <person name="Pfannkoch C."/>
            <person name="Qi R."/>
            <person name="Regier M.A."/>
            <person name="Remington K."/>
            <person name="Shao H."/>
            <person name="Sharakhova M.V."/>
            <person name="Sitter C.D."/>
            <person name="Shetty J."/>
            <person name="Smith T.J."/>
            <person name="Strong R."/>
            <person name="Sun J."/>
            <person name="Thomasova D."/>
            <person name="Ton L.Q."/>
            <person name="Topalis P."/>
            <person name="Tu Z."/>
            <person name="Unger M.F."/>
            <person name="Walenz B."/>
            <person name="Wang A."/>
            <person name="Wang J."/>
            <person name="Wang M."/>
            <person name="Wang X."/>
            <person name="Woodford K.J."/>
            <person name="Wortman J.R."/>
            <person name="Wu M."/>
            <person name="Yao A."/>
            <person name="Zdobnov E.M."/>
            <person name="Zhang H."/>
            <person name="Zhao Q."/>
            <person name="Zhao S."/>
            <person name="Zhu S.C."/>
            <person name="Zhimulev I."/>
            <person name="Coluzzi M."/>
            <person name="della Torre A."/>
            <person name="Roth C.W."/>
            <person name="Louis C."/>
            <person name="Kalush F."/>
            <person name="Mural R.J."/>
            <person name="Myers E.W."/>
            <person name="Adams M.D."/>
            <person name="Smith H.O."/>
            <person name="Broder S."/>
            <person name="Gardner M.J."/>
            <person name="Fraser C.M."/>
            <person name="Birney E."/>
            <person name="Bork P."/>
            <person name="Brey P.T."/>
            <person name="Venter J.C."/>
            <person name="Weissenbach J."/>
            <person name="Kafatos F.C."/>
            <person name="Collins F.H."/>
            <person name="Hoffman S.L."/>
        </authorList>
    </citation>
    <scope>NUCLEOTIDE SEQUENCE [LARGE SCALE GENOMIC DNA]</scope>
    <source>
        <strain evidence="2">PEST</strain>
    </source>
</reference>
<gene>
    <name evidence="2" type="ORF">AgaP_AGAP011738</name>
</gene>
<proteinExistence type="predicted"/>
<sequence length="93" mass="10020">NDSASKGIVANECRKQCFLQQFGAARFCVAAGRSGVTKPKKKKNPAKKSDSDKTSPFGRCRRAAGVCVRVCAHFRVSVAESPPPRSDFVCDCP</sequence>
<dbReference type="AlphaFoldDB" id="A0NGS6"/>
<reference evidence="2" key="4">
    <citation type="journal article" date="2007" name="Genome Biol.">
        <title>Update of the Anopheles gambiae PEST genome assembly.</title>
        <authorList>
            <person name="Sharakhova M.V."/>
            <person name="Hammond M.P."/>
            <person name="Lobo N.F."/>
            <person name="Krzywinski J."/>
            <person name="Unger M.F."/>
            <person name="Hillenmeyer M.E."/>
            <person name="Bruggner R.V."/>
            <person name="Birney E."/>
            <person name="Collins F.H."/>
        </authorList>
    </citation>
    <scope>NUCLEOTIDE SEQUENCE</scope>
    <source>
        <strain evidence="2">PEST</strain>
    </source>
</reference>
<reference evidence="2" key="3">
    <citation type="journal article" date="2004" name="Trends Parasitol.">
        <title>The Anopheles gambiae genome: an update.</title>
        <authorList>
            <person name="Mongin E."/>
            <person name="Louis C."/>
            <person name="Holt R.A."/>
            <person name="Birney E."/>
            <person name="Collins F.H."/>
        </authorList>
    </citation>
    <scope>NUCLEOTIDE SEQUENCE</scope>
    <source>
        <strain evidence="2">PEST</strain>
    </source>
</reference>
<accession>A0NGS6</accession>
<feature type="non-terminal residue" evidence="2">
    <location>
        <position position="1"/>
    </location>
</feature>
<dbReference type="HOGENOM" id="CLU_2405565_0_0_1"/>
<reference evidence="2" key="2">
    <citation type="submission" date="2002-03" db="EMBL/GenBank/DDBJ databases">
        <authorList>
            <consortium name="The Anopheles Genome Sequencing Consortium"/>
        </authorList>
    </citation>
    <scope>NUCLEOTIDE SEQUENCE</scope>
    <source>
        <strain evidence="2">PEST</strain>
    </source>
</reference>
<name>A0NGS6_ANOGA</name>
<dbReference type="PaxDb" id="7165-AGAP011738-PA"/>
<dbReference type="EMBL" id="AAAB01008986">
    <property type="protein sequence ID" value="EAU75872.1"/>
    <property type="molecule type" value="Genomic_DNA"/>
</dbReference>
<comment type="caution">
    <text evidence="2">The sequence shown here is derived from an EMBL/GenBank/DDBJ whole genome shotgun (WGS) entry which is preliminary data.</text>
</comment>
<organism evidence="2">
    <name type="scientific">Anopheles gambiae</name>
    <name type="common">African malaria mosquito</name>
    <dbReference type="NCBI Taxonomy" id="7165"/>
    <lineage>
        <taxon>Eukaryota</taxon>
        <taxon>Metazoa</taxon>
        <taxon>Ecdysozoa</taxon>
        <taxon>Arthropoda</taxon>
        <taxon>Hexapoda</taxon>
        <taxon>Insecta</taxon>
        <taxon>Pterygota</taxon>
        <taxon>Neoptera</taxon>
        <taxon>Endopterygota</taxon>
        <taxon>Diptera</taxon>
        <taxon>Nematocera</taxon>
        <taxon>Culicoidea</taxon>
        <taxon>Culicidae</taxon>
        <taxon>Anophelinae</taxon>
        <taxon>Anopheles</taxon>
    </lineage>
</organism>
<evidence type="ECO:0000256" key="1">
    <source>
        <dbReference type="SAM" id="MobiDB-lite"/>
    </source>
</evidence>
<evidence type="ECO:0000313" key="2">
    <source>
        <dbReference type="EMBL" id="EAU75872.1"/>
    </source>
</evidence>
<reference evidence="2" key="5">
    <citation type="submission" date="2011-05" db="EMBL/GenBank/DDBJ databases">
        <authorList>
            <consortium name="VectorBase"/>
        </authorList>
    </citation>
    <scope>NUCLEOTIDE SEQUENCE</scope>
    <source>
        <strain evidence="2">PEST</strain>
    </source>
</reference>
<protein>
    <submittedName>
        <fullName evidence="2">AGAP011738-PA</fullName>
    </submittedName>
</protein>
<feature type="region of interest" description="Disordered" evidence="1">
    <location>
        <begin position="34"/>
        <end position="58"/>
    </location>
</feature>